<keyword evidence="2" id="KW-1003">Cell membrane</keyword>
<dbReference type="GO" id="GO:0050909">
    <property type="term" value="P:sensory perception of taste"/>
    <property type="evidence" value="ECO:0007669"/>
    <property type="project" value="InterPro"/>
</dbReference>
<dbReference type="CTD" id="100653406"/>
<keyword evidence="7" id="KW-1185">Reference proteome</keyword>
<evidence type="ECO:0000313" key="8">
    <source>
        <dbReference type="RefSeq" id="XP_026734771.1"/>
    </source>
</evidence>
<evidence type="ECO:0000256" key="4">
    <source>
        <dbReference type="ARBA" id="ARBA00022989"/>
    </source>
</evidence>
<evidence type="ECO:0000256" key="3">
    <source>
        <dbReference type="ARBA" id="ARBA00022692"/>
    </source>
</evidence>
<comment type="subcellular location">
    <subcellularLocation>
        <location evidence="1">Cell membrane</location>
        <topology evidence="1">Multi-pass membrane protein</topology>
    </subcellularLocation>
</comment>
<dbReference type="InterPro" id="IPR013604">
    <property type="entry name" value="7TM_chemorcpt"/>
</dbReference>
<gene>
    <name evidence="8" type="primary">LOC113498829</name>
</gene>
<reference evidence="8" key="1">
    <citation type="submission" date="2025-08" db="UniProtKB">
        <authorList>
            <consortium name="RefSeq"/>
        </authorList>
    </citation>
    <scope>IDENTIFICATION</scope>
</reference>
<keyword evidence="3 6" id="KW-0812">Transmembrane</keyword>
<sequence length="289" mass="33586">MTREVLTKMNYILELVTLQLFCITAYFCAFTNRCTYVKIINGMIKFVEPPNINMEQEVKRCRNQVNVILVFLLSVFLLQICVNFTRDSPIWKTILVCISFLLPQMIQFTVIAFYYVLVLMLIVLLKNVKLHLINLIKNDTKVMDYYTKAETKITTLQYMESLYSKAFEMKREIIGAFQAPLLVTTLQCFHSIVSEAHIIYHGLVVEREFSLHSIFNCSIWIIYQIIKIYIISRSGSLLKQEIQHFSSLMSYQGEDMTAYGLVNFDSALLSKITASSAMYLTILVQFDKK</sequence>
<dbReference type="OrthoDB" id="6366728at2759"/>
<dbReference type="Pfam" id="PF08395">
    <property type="entry name" value="7tm_7"/>
    <property type="match status" value="1"/>
</dbReference>
<dbReference type="KEGG" id="tnl:113498829"/>
<feature type="transmembrane region" description="Helical" evidence="6">
    <location>
        <begin position="105"/>
        <end position="125"/>
    </location>
</feature>
<keyword evidence="5 6" id="KW-0472">Membrane</keyword>
<evidence type="ECO:0000256" key="6">
    <source>
        <dbReference type="SAM" id="Phobius"/>
    </source>
</evidence>
<dbReference type="RefSeq" id="XP_026734771.1">
    <property type="nucleotide sequence ID" value="XM_026878970.1"/>
</dbReference>
<organism evidence="7 8">
    <name type="scientific">Trichoplusia ni</name>
    <name type="common">Cabbage looper</name>
    <dbReference type="NCBI Taxonomy" id="7111"/>
    <lineage>
        <taxon>Eukaryota</taxon>
        <taxon>Metazoa</taxon>
        <taxon>Ecdysozoa</taxon>
        <taxon>Arthropoda</taxon>
        <taxon>Hexapoda</taxon>
        <taxon>Insecta</taxon>
        <taxon>Pterygota</taxon>
        <taxon>Neoptera</taxon>
        <taxon>Endopterygota</taxon>
        <taxon>Lepidoptera</taxon>
        <taxon>Glossata</taxon>
        <taxon>Ditrysia</taxon>
        <taxon>Noctuoidea</taxon>
        <taxon>Noctuidae</taxon>
        <taxon>Plusiinae</taxon>
        <taxon>Trichoplusia</taxon>
    </lineage>
</organism>
<evidence type="ECO:0000313" key="7">
    <source>
        <dbReference type="Proteomes" id="UP000322000"/>
    </source>
</evidence>
<feature type="transmembrane region" description="Helical" evidence="6">
    <location>
        <begin position="65"/>
        <end position="85"/>
    </location>
</feature>
<dbReference type="AlphaFoldDB" id="A0A7E5W388"/>
<name>A0A7E5W388_TRINI</name>
<evidence type="ECO:0000256" key="5">
    <source>
        <dbReference type="ARBA" id="ARBA00023136"/>
    </source>
</evidence>
<dbReference type="GeneID" id="113498829"/>
<accession>A0A7E5W388</accession>
<protein>
    <submittedName>
        <fullName evidence="8">Uncharacterized protein LOC113498829</fullName>
    </submittedName>
</protein>
<evidence type="ECO:0000256" key="1">
    <source>
        <dbReference type="ARBA" id="ARBA00004651"/>
    </source>
</evidence>
<dbReference type="GO" id="GO:0005886">
    <property type="term" value="C:plasma membrane"/>
    <property type="evidence" value="ECO:0007669"/>
    <property type="project" value="UniProtKB-SubCell"/>
</dbReference>
<proteinExistence type="predicted"/>
<dbReference type="Proteomes" id="UP000322000">
    <property type="component" value="Chromosome 11"/>
</dbReference>
<feature type="transmembrane region" description="Helical" evidence="6">
    <location>
        <begin position="12"/>
        <end position="30"/>
    </location>
</feature>
<dbReference type="InParanoid" id="A0A7E5W388"/>
<evidence type="ECO:0000256" key="2">
    <source>
        <dbReference type="ARBA" id="ARBA00022475"/>
    </source>
</evidence>
<keyword evidence="4 6" id="KW-1133">Transmembrane helix</keyword>